<keyword evidence="3 6" id="KW-0812">Transmembrane</keyword>
<evidence type="ECO:0000256" key="7">
    <source>
        <dbReference type="SAM" id="MobiDB-lite"/>
    </source>
</evidence>
<dbReference type="Proteomes" id="UP001530315">
    <property type="component" value="Unassembled WGS sequence"/>
</dbReference>
<dbReference type="GO" id="GO:0016020">
    <property type="term" value="C:membrane"/>
    <property type="evidence" value="ECO:0007669"/>
    <property type="project" value="UniProtKB-SubCell"/>
</dbReference>
<gene>
    <name evidence="8" type="ORF">ACHAW5_004761</name>
</gene>
<feature type="transmembrane region" description="Helical" evidence="6">
    <location>
        <begin position="214"/>
        <end position="240"/>
    </location>
</feature>
<organism evidence="8 9">
    <name type="scientific">Stephanodiscus triporus</name>
    <dbReference type="NCBI Taxonomy" id="2934178"/>
    <lineage>
        <taxon>Eukaryota</taxon>
        <taxon>Sar</taxon>
        <taxon>Stramenopiles</taxon>
        <taxon>Ochrophyta</taxon>
        <taxon>Bacillariophyta</taxon>
        <taxon>Coscinodiscophyceae</taxon>
        <taxon>Thalassiosirophycidae</taxon>
        <taxon>Stephanodiscales</taxon>
        <taxon>Stephanodiscaceae</taxon>
        <taxon>Stephanodiscus</taxon>
    </lineage>
</organism>
<evidence type="ECO:0000256" key="4">
    <source>
        <dbReference type="ARBA" id="ARBA00022989"/>
    </source>
</evidence>
<dbReference type="InterPro" id="IPR007248">
    <property type="entry name" value="Mpv17_PMP22"/>
</dbReference>
<evidence type="ECO:0000256" key="1">
    <source>
        <dbReference type="ARBA" id="ARBA00004141"/>
    </source>
</evidence>
<keyword evidence="5 6" id="KW-0472">Membrane</keyword>
<dbReference type="EMBL" id="JALLAZ020001771">
    <property type="protein sequence ID" value="KAL3764498.1"/>
    <property type="molecule type" value="Genomic_DNA"/>
</dbReference>
<evidence type="ECO:0000313" key="8">
    <source>
        <dbReference type="EMBL" id="KAL3764498.1"/>
    </source>
</evidence>
<feature type="region of interest" description="Disordered" evidence="7">
    <location>
        <begin position="1"/>
        <end position="42"/>
    </location>
</feature>
<comment type="similarity">
    <text evidence="2 6">Belongs to the peroxisomal membrane protein PXMP2/4 family.</text>
</comment>
<evidence type="ECO:0000256" key="5">
    <source>
        <dbReference type="ARBA" id="ARBA00023136"/>
    </source>
</evidence>
<dbReference type="PANTHER" id="PTHR11266">
    <property type="entry name" value="PEROXISOMAL MEMBRANE PROTEIN 2, PXMP2 MPV17"/>
    <property type="match status" value="1"/>
</dbReference>
<name>A0ABD3MNP3_9STRA</name>
<evidence type="ECO:0000256" key="2">
    <source>
        <dbReference type="ARBA" id="ARBA00006824"/>
    </source>
</evidence>
<evidence type="ECO:0000256" key="6">
    <source>
        <dbReference type="RuleBase" id="RU363053"/>
    </source>
</evidence>
<keyword evidence="4 6" id="KW-1133">Transmembrane helix</keyword>
<reference evidence="8 9" key="1">
    <citation type="submission" date="2024-10" db="EMBL/GenBank/DDBJ databases">
        <title>Updated reference genomes for cyclostephanoid diatoms.</title>
        <authorList>
            <person name="Roberts W.R."/>
            <person name="Alverson A.J."/>
        </authorList>
    </citation>
    <scope>NUCLEOTIDE SEQUENCE [LARGE SCALE GENOMIC DNA]</scope>
    <source>
        <strain evidence="8 9">AJA276-08</strain>
    </source>
</reference>
<evidence type="ECO:0000313" key="9">
    <source>
        <dbReference type="Proteomes" id="UP001530315"/>
    </source>
</evidence>
<accession>A0ABD3MNP3</accession>
<feature type="transmembrane region" description="Helical" evidence="6">
    <location>
        <begin position="260"/>
        <end position="278"/>
    </location>
</feature>
<evidence type="ECO:0000256" key="3">
    <source>
        <dbReference type="ARBA" id="ARBA00022692"/>
    </source>
</evidence>
<sequence>MPVPDDVVGRPPNSPVIIAHTTKDDPPPKTPPRQGEIPSLPFPDSPAITSYYSIFGDDINAYNPSHASYFPANVIYGFCHWYSMKMDDHPVLTKSLTGGCSSSIGDLFAQYIENVSNLRLDSTGGLHLRRIVAMFCTGLCYGPMMHYIYEFYEHVLPINLDESIDKCIDTDHSKEGGSDPTCIDSVDDAPTSYFCHSTMFHSYYMISHRKYVNAFLHVAIDQGLMAFAFVAVMMFVTGVVEGHWHSLREEFARDYIENIHRLWIAALFAIGPIQMIAFRFLSLKWRALAVSLLDVFEVTIMSYITHRNRDVPV</sequence>
<keyword evidence="9" id="KW-1185">Reference proteome</keyword>
<comment type="subcellular location">
    <subcellularLocation>
        <location evidence="1">Membrane</location>
        <topology evidence="1">Multi-pass membrane protein</topology>
    </subcellularLocation>
</comment>
<proteinExistence type="inferred from homology"/>
<dbReference type="PANTHER" id="PTHR11266:SF80">
    <property type="entry name" value="PEROXISOMAL MEMBRANE PROTEIN 2"/>
    <property type="match status" value="1"/>
</dbReference>
<protein>
    <submittedName>
        <fullName evidence="8">Uncharacterized protein</fullName>
    </submittedName>
</protein>
<comment type="caution">
    <text evidence="8">The sequence shown here is derived from an EMBL/GenBank/DDBJ whole genome shotgun (WGS) entry which is preliminary data.</text>
</comment>
<dbReference type="AlphaFoldDB" id="A0ABD3MNP3"/>